<organism evidence="2 3">
    <name type="scientific">Bionectria ochroleuca</name>
    <name type="common">Gliocladium roseum</name>
    <dbReference type="NCBI Taxonomy" id="29856"/>
    <lineage>
        <taxon>Eukaryota</taxon>
        <taxon>Fungi</taxon>
        <taxon>Dikarya</taxon>
        <taxon>Ascomycota</taxon>
        <taxon>Pezizomycotina</taxon>
        <taxon>Sordariomycetes</taxon>
        <taxon>Hypocreomycetidae</taxon>
        <taxon>Hypocreales</taxon>
        <taxon>Bionectriaceae</taxon>
        <taxon>Clonostachys</taxon>
    </lineage>
</organism>
<proteinExistence type="predicted"/>
<feature type="region of interest" description="Disordered" evidence="1">
    <location>
        <begin position="1"/>
        <end position="26"/>
    </location>
</feature>
<dbReference type="Proteomes" id="UP000616885">
    <property type="component" value="Unassembled WGS sequence"/>
</dbReference>
<sequence length="107" mass="12063">MLVNKKKKREPTPSKMGRQALSKTQSNGDIAANLWDRACSSFTHNLVVRVPEQHLRRTIPRYRIAEKTFQLECGDAGKNGRVPWVPDWPRGPSLPTDLHSFQGSNPG</sequence>
<protein>
    <submittedName>
        <fullName evidence="2">Uncharacterized protein</fullName>
    </submittedName>
</protein>
<name>A0A8H7NJJ6_BIOOC</name>
<comment type="caution">
    <text evidence="2">The sequence shown here is derived from an EMBL/GenBank/DDBJ whole genome shotgun (WGS) entry which is preliminary data.</text>
</comment>
<evidence type="ECO:0000313" key="3">
    <source>
        <dbReference type="Proteomes" id="UP000616885"/>
    </source>
</evidence>
<gene>
    <name evidence="2" type="ORF">IM811_008071</name>
</gene>
<accession>A0A8H7NJJ6</accession>
<dbReference type="EMBL" id="JADCTT010000002">
    <property type="protein sequence ID" value="KAF9757127.1"/>
    <property type="molecule type" value="Genomic_DNA"/>
</dbReference>
<dbReference type="AlphaFoldDB" id="A0A8H7NJJ6"/>
<evidence type="ECO:0000313" key="2">
    <source>
        <dbReference type="EMBL" id="KAF9757127.1"/>
    </source>
</evidence>
<reference evidence="2" key="1">
    <citation type="submission" date="2020-10" db="EMBL/GenBank/DDBJ databases">
        <title>High-Quality Genome Resource of Clonostachys rosea strain S41 by Oxford Nanopore Long-Read Sequencing.</title>
        <authorList>
            <person name="Wang H."/>
        </authorList>
    </citation>
    <scope>NUCLEOTIDE SEQUENCE</scope>
    <source>
        <strain evidence="2">S41</strain>
    </source>
</reference>
<evidence type="ECO:0000256" key="1">
    <source>
        <dbReference type="SAM" id="MobiDB-lite"/>
    </source>
</evidence>